<name>A0A4D6MS67_VIGUN</name>
<keyword evidence="3" id="KW-1185">Reference proteome</keyword>
<feature type="region of interest" description="Disordered" evidence="1">
    <location>
        <begin position="1"/>
        <end position="35"/>
    </location>
</feature>
<dbReference type="EMBL" id="CP039352">
    <property type="protein sequence ID" value="QCE03918.1"/>
    <property type="molecule type" value="Genomic_DNA"/>
</dbReference>
<gene>
    <name evidence="2" type="ORF">DEO72_LG8g1948</name>
</gene>
<organism evidence="2 3">
    <name type="scientific">Vigna unguiculata</name>
    <name type="common">Cowpea</name>
    <dbReference type="NCBI Taxonomy" id="3917"/>
    <lineage>
        <taxon>Eukaryota</taxon>
        <taxon>Viridiplantae</taxon>
        <taxon>Streptophyta</taxon>
        <taxon>Embryophyta</taxon>
        <taxon>Tracheophyta</taxon>
        <taxon>Spermatophyta</taxon>
        <taxon>Magnoliopsida</taxon>
        <taxon>eudicotyledons</taxon>
        <taxon>Gunneridae</taxon>
        <taxon>Pentapetalae</taxon>
        <taxon>rosids</taxon>
        <taxon>fabids</taxon>
        <taxon>Fabales</taxon>
        <taxon>Fabaceae</taxon>
        <taxon>Papilionoideae</taxon>
        <taxon>50 kb inversion clade</taxon>
        <taxon>NPAAA clade</taxon>
        <taxon>indigoferoid/millettioid clade</taxon>
        <taxon>Phaseoleae</taxon>
        <taxon>Vigna</taxon>
    </lineage>
</organism>
<protein>
    <submittedName>
        <fullName evidence="2">Uncharacterized protein</fullName>
    </submittedName>
</protein>
<evidence type="ECO:0000313" key="3">
    <source>
        <dbReference type="Proteomes" id="UP000501690"/>
    </source>
</evidence>
<accession>A0A4D6MS67</accession>
<feature type="compositionally biased region" description="Polar residues" evidence="1">
    <location>
        <begin position="11"/>
        <end position="27"/>
    </location>
</feature>
<sequence>MAQHLPIQASIIVSQNSTRKQRSTASPPGSRPHVARRKCFRPPGGIHLPPGASVLPDPTVFSSPPGGAHRAARRLLSADPLTLRLSPGGFVSPPGAMPEQYLTALEQRDAAWQKPIAARRFKPNEEQCSSLMSRLAVGIEPPGGFWEKPRNPIKQRGKIGGKHTVPIIKVQYNANVSKTLKTTPLTWIPC</sequence>
<proteinExistence type="predicted"/>
<dbReference type="AlphaFoldDB" id="A0A4D6MS67"/>
<evidence type="ECO:0000256" key="1">
    <source>
        <dbReference type="SAM" id="MobiDB-lite"/>
    </source>
</evidence>
<dbReference type="Proteomes" id="UP000501690">
    <property type="component" value="Linkage Group LG8"/>
</dbReference>
<evidence type="ECO:0000313" key="2">
    <source>
        <dbReference type="EMBL" id="QCE03918.1"/>
    </source>
</evidence>
<reference evidence="2 3" key="1">
    <citation type="submission" date="2019-04" db="EMBL/GenBank/DDBJ databases">
        <title>An improved genome assembly and genetic linkage map for asparagus bean, Vigna unguiculata ssp. sesquipedialis.</title>
        <authorList>
            <person name="Xia Q."/>
            <person name="Zhang R."/>
            <person name="Dong Y."/>
        </authorList>
    </citation>
    <scope>NUCLEOTIDE SEQUENCE [LARGE SCALE GENOMIC DNA]</scope>
    <source>
        <tissue evidence="2">Leaf</tissue>
    </source>
</reference>